<accession>A0AAV0BY64</accession>
<dbReference type="PANTHER" id="PTHR33107:SF26">
    <property type="entry name" value="MIRACULIN-LIKE"/>
    <property type="match status" value="1"/>
</dbReference>
<feature type="signal peptide" evidence="2">
    <location>
        <begin position="1"/>
        <end position="23"/>
    </location>
</feature>
<organism evidence="3 4">
    <name type="scientific">Cuscuta epithymum</name>
    <dbReference type="NCBI Taxonomy" id="186058"/>
    <lineage>
        <taxon>Eukaryota</taxon>
        <taxon>Viridiplantae</taxon>
        <taxon>Streptophyta</taxon>
        <taxon>Embryophyta</taxon>
        <taxon>Tracheophyta</taxon>
        <taxon>Spermatophyta</taxon>
        <taxon>Magnoliopsida</taxon>
        <taxon>eudicotyledons</taxon>
        <taxon>Gunneridae</taxon>
        <taxon>Pentapetalae</taxon>
        <taxon>asterids</taxon>
        <taxon>lamiids</taxon>
        <taxon>Solanales</taxon>
        <taxon>Convolvulaceae</taxon>
        <taxon>Cuscuteae</taxon>
        <taxon>Cuscuta</taxon>
        <taxon>Cuscuta subgen. Cuscuta</taxon>
    </lineage>
</organism>
<dbReference type="Gene3D" id="2.80.10.50">
    <property type="match status" value="1"/>
</dbReference>
<gene>
    <name evidence="3" type="ORF">CEPIT_LOCUS1016</name>
</gene>
<evidence type="ECO:0000313" key="3">
    <source>
        <dbReference type="EMBL" id="CAH9056814.1"/>
    </source>
</evidence>
<name>A0AAV0BY64_9ASTE</name>
<dbReference type="Pfam" id="PF00197">
    <property type="entry name" value="Kunitz_legume"/>
    <property type="match status" value="1"/>
</dbReference>
<dbReference type="Proteomes" id="UP001152523">
    <property type="component" value="Unassembled WGS sequence"/>
</dbReference>
<keyword evidence="4" id="KW-1185">Reference proteome</keyword>
<dbReference type="SUPFAM" id="SSF50386">
    <property type="entry name" value="STI-like"/>
    <property type="match status" value="1"/>
</dbReference>
<dbReference type="EMBL" id="CAMAPF010000006">
    <property type="protein sequence ID" value="CAH9056814.1"/>
    <property type="molecule type" value="Genomic_DNA"/>
</dbReference>
<comment type="caution">
    <text evidence="3">The sequence shown here is derived from an EMBL/GenBank/DDBJ whole genome shotgun (WGS) entry which is preliminary data.</text>
</comment>
<evidence type="ECO:0000313" key="4">
    <source>
        <dbReference type="Proteomes" id="UP001152523"/>
    </source>
</evidence>
<keyword evidence="2" id="KW-0732">Signal</keyword>
<dbReference type="InterPro" id="IPR002160">
    <property type="entry name" value="Prot_inh_Kunz-lg"/>
</dbReference>
<sequence>MKLPCFFILLLLPLLSFAFTALAESSNNPVSDGASPSPVLDADGGALQAGVSYFVLPVTHGSGGGLTPVTSGPGGIIQEASEMQTGFPVAFSPVDSRTGSVLLSTDVNVKFSAPTVRANETGWMVGKYDELLKQFFIVTGGEEGKTGPETVANRFKIEKHGSDYKFVFCPSQVLCQNVGVFVGPEGDRFLALTDAPLVVMFKNSSFPPFIPAPEFPAPLPPAPVVPTPFPPAPVLPTPSPPALVPPPPPAPDASSAISHAKSILCVSLSFAVLSCFF</sequence>
<dbReference type="SMART" id="SM00452">
    <property type="entry name" value="STI"/>
    <property type="match status" value="1"/>
</dbReference>
<dbReference type="InterPro" id="IPR011065">
    <property type="entry name" value="Kunitz_inhibitor_STI-like_sf"/>
</dbReference>
<proteinExistence type="inferred from homology"/>
<comment type="similarity">
    <text evidence="1">Belongs to the protease inhibitor I3 (leguminous Kunitz-type inhibitor) family.</text>
</comment>
<evidence type="ECO:0000256" key="1">
    <source>
        <dbReference type="ARBA" id="ARBA00005440"/>
    </source>
</evidence>
<evidence type="ECO:0000256" key="2">
    <source>
        <dbReference type="SAM" id="SignalP"/>
    </source>
</evidence>
<feature type="chain" id="PRO_5043885944" evidence="2">
    <location>
        <begin position="24"/>
        <end position="277"/>
    </location>
</feature>
<dbReference type="GO" id="GO:0004866">
    <property type="term" value="F:endopeptidase inhibitor activity"/>
    <property type="evidence" value="ECO:0007669"/>
    <property type="project" value="InterPro"/>
</dbReference>
<reference evidence="3" key="1">
    <citation type="submission" date="2022-07" db="EMBL/GenBank/DDBJ databases">
        <authorList>
            <person name="Macas J."/>
            <person name="Novak P."/>
            <person name="Neumann P."/>
        </authorList>
    </citation>
    <scope>NUCLEOTIDE SEQUENCE</scope>
</reference>
<dbReference type="AlphaFoldDB" id="A0AAV0BY64"/>
<protein>
    <submittedName>
        <fullName evidence="3">Uncharacterized protein</fullName>
    </submittedName>
</protein>
<dbReference type="PANTHER" id="PTHR33107">
    <property type="entry name" value="KUNITZ TRYPSIN INHIBITOR 2"/>
    <property type="match status" value="1"/>
</dbReference>